<evidence type="ECO:0000256" key="6">
    <source>
        <dbReference type="ARBA" id="ARBA00023012"/>
    </source>
</evidence>
<dbReference type="Gene3D" id="1.25.40.10">
    <property type="entry name" value="Tetratricopeptide repeat domain"/>
    <property type="match status" value="2"/>
</dbReference>
<dbReference type="PRINTS" id="PR00344">
    <property type="entry name" value="BCTRLSENSOR"/>
</dbReference>
<dbReference type="CDD" id="cd00082">
    <property type="entry name" value="HisKA"/>
    <property type="match status" value="1"/>
</dbReference>
<dbReference type="InterPro" id="IPR003594">
    <property type="entry name" value="HATPase_dom"/>
</dbReference>
<keyword evidence="9" id="KW-1185">Reference proteome</keyword>
<dbReference type="InterPro" id="IPR004358">
    <property type="entry name" value="Sig_transdc_His_kin-like_C"/>
</dbReference>
<accession>A0ABU5E7D7</accession>
<dbReference type="Pfam" id="PF13424">
    <property type="entry name" value="TPR_12"/>
    <property type="match status" value="1"/>
</dbReference>
<name>A0ABU5E7D7_9PROT</name>
<dbReference type="EMBL" id="JAXCLW010000001">
    <property type="protein sequence ID" value="MDY0881797.1"/>
    <property type="molecule type" value="Genomic_DNA"/>
</dbReference>
<evidence type="ECO:0000256" key="4">
    <source>
        <dbReference type="ARBA" id="ARBA00022679"/>
    </source>
</evidence>
<dbReference type="SUPFAM" id="SSF48452">
    <property type="entry name" value="TPR-like"/>
    <property type="match status" value="2"/>
</dbReference>
<organism evidence="8 9">
    <name type="scientific">Dongia soli</name>
    <dbReference type="NCBI Taxonomy" id="600628"/>
    <lineage>
        <taxon>Bacteria</taxon>
        <taxon>Pseudomonadati</taxon>
        <taxon>Pseudomonadota</taxon>
        <taxon>Alphaproteobacteria</taxon>
        <taxon>Rhodospirillales</taxon>
        <taxon>Dongiaceae</taxon>
        <taxon>Dongia</taxon>
    </lineage>
</organism>
<dbReference type="PROSITE" id="PS50109">
    <property type="entry name" value="HIS_KIN"/>
    <property type="match status" value="1"/>
</dbReference>
<evidence type="ECO:0000313" key="8">
    <source>
        <dbReference type="EMBL" id="MDY0881797.1"/>
    </source>
</evidence>
<evidence type="ECO:0000256" key="5">
    <source>
        <dbReference type="ARBA" id="ARBA00022777"/>
    </source>
</evidence>
<gene>
    <name evidence="8" type="ORF">SMD27_03000</name>
</gene>
<dbReference type="InterPro" id="IPR011990">
    <property type="entry name" value="TPR-like_helical_dom_sf"/>
</dbReference>
<dbReference type="InterPro" id="IPR019734">
    <property type="entry name" value="TPR_rpt"/>
</dbReference>
<dbReference type="Gene3D" id="1.10.287.130">
    <property type="match status" value="1"/>
</dbReference>
<evidence type="ECO:0000313" key="9">
    <source>
        <dbReference type="Proteomes" id="UP001279642"/>
    </source>
</evidence>
<dbReference type="SMART" id="SM00028">
    <property type="entry name" value="TPR"/>
    <property type="match status" value="5"/>
</dbReference>
<dbReference type="InterPro" id="IPR036097">
    <property type="entry name" value="HisK_dim/P_sf"/>
</dbReference>
<evidence type="ECO:0000259" key="7">
    <source>
        <dbReference type="PROSITE" id="PS50109"/>
    </source>
</evidence>
<keyword evidence="3" id="KW-0597">Phosphoprotein</keyword>
<dbReference type="SUPFAM" id="SSF55874">
    <property type="entry name" value="ATPase domain of HSP90 chaperone/DNA topoisomerase II/histidine kinase"/>
    <property type="match status" value="1"/>
</dbReference>
<dbReference type="InterPro" id="IPR036890">
    <property type="entry name" value="HATPase_C_sf"/>
</dbReference>
<feature type="domain" description="Histidine kinase" evidence="7">
    <location>
        <begin position="439"/>
        <end position="659"/>
    </location>
</feature>
<sequence length="672" mass="74282">MADSVNFEDQRNLDASAPSAAARLRGLIDQSDRPLTSFAWRDNLVRVLMATDLNEALIEARAFRALAAQLGDRRWTATANLQLGRVLRLMGRYREAEMALEVAQDLFGDQAADLDQAHLLHAYGALHADLDRPNPALDFAERALQHFIEANDVTGQALAERLIGAIYARMHLLEDAQRHLLRALDLANAAPQDFFGLSARATSLGHLGRLEQSRHRYDEALRFQFQSLSLARHIEDRRLQLRALNGMADAMIHLGQFADAAQNLEMSQRVATLFESPQAQGETMCLQAALKLRMGEAHAALRLAEDALRYIETTGAVENLPRCRLVLRDAARAAGDFEAALRHFEAYHALQQASLMSMAEQQRQSLGSRIVDEKSKRLALDRAHRELESLVAQRTAELAETVQRLEREAVERRNITESLLEAKRNAELASRSKSEFLANISHELRTPLNAIIGFSEAMMLEMFGPLDDGPYRSYAVDIHKSGHLLLSLINDILDLSKIEAGKHRLQIEEVDLFEVLQGALRLVEQRARDAKLRLALQMPPRRPRLQADRRAVTQMVLNLLSNAVKFTPSGGSILLSCTPLGANVLITVQDTGIGMEKDDLPVALSAFGQLDNAYTRGHRGTGLGLPMVKALAELHGGSLEIDTAPGRGTTVTISLPSESVLPPTEEVSEAEA</sequence>
<evidence type="ECO:0000256" key="2">
    <source>
        <dbReference type="ARBA" id="ARBA00012438"/>
    </source>
</evidence>
<dbReference type="EC" id="2.7.13.3" evidence="2"/>
<comment type="catalytic activity">
    <reaction evidence="1">
        <text>ATP + protein L-histidine = ADP + protein N-phospho-L-histidine.</text>
        <dbReference type="EC" id="2.7.13.3"/>
    </reaction>
</comment>
<proteinExistence type="predicted"/>
<dbReference type="Proteomes" id="UP001279642">
    <property type="component" value="Unassembled WGS sequence"/>
</dbReference>
<dbReference type="PANTHER" id="PTHR43711">
    <property type="entry name" value="TWO-COMPONENT HISTIDINE KINASE"/>
    <property type="match status" value="1"/>
</dbReference>
<reference evidence="8 9" key="1">
    <citation type="journal article" date="2016" name="Antonie Van Leeuwenhoek">
        <title>Dongia soli sp. nov., isolated from soil from Dokdo, Korea.</title>
        <authorList>
            <person name="Kim D.U."/>
            <person name="Lee H."/>
            <person name="Kim H."/>
            <person name="Kim S.G."/>
            <person name="Ka J.O."/>
        </authorList>
    </citation>
    <scope>NUCLEOTIDE SEQUENCE [LARGE SCALE GENOMIC DNA]</scope>
    <source>
        <strain evidence="8 9">D78</strain>
    </source>
</reference>
<keyword evidence="5 8" id="KW-0418">Kinase</keyword>
<dbReference type="SMART" id="SM00388">
    <property type="entry name" value="HisKA"/>
    <property type="match status" value="1"/>
</dbReference>
<dbReference type="InterPro" id="IPR050736">
    <property type="entry name" value="Sensor_HK_Regulatory"/>
</dbReference>
<dbReference type="RefSeq" id="WP_320506845.1">
    <property type="nucleotide sequence ID" value="NZ_JAXCLW010000001.1"/>
</dbReference>
<keyword evidence="4" id="KW-0808">Transferase</keyword>
<protein>
    <recommendedName>
        <fullName evidence="2">histidine kinase</fullName>
        <ecNumber evidence="2">2.7.13.3</ecNumber>
    </recommendedName>
</protein>
<comment type="caution">
    <text evidence="8">The sequence shown here is derived from an EMBL/GenBank/DDBJ whole genome shotgun (WGS) entry which is preliminary data.</text>
</comment>
<evidence type="ECO:0000256" key="1">
    <source>
        <dbReference type="ARBA" id="ARBA00000085"/>
    </source>
</evidence>
<dbReference type="SUPFAM" id="SSF47384">
    <property type="entry name" value="Homodimeric domain of signal transducing histidine kinase"/>
    <property type="match status" value="1"/>
</dbReference>
<dbReference type="Pfam" id="PF02518">
    <property type="entry name" value="HATPase_c"/>
    <property type="match status" value="1"/>
</dbReference>
<keyword evidence="6" id="KW-0902">Two-component regulatory system</keyword>
<dbReference type="InterPro" id="IPR003661">
    <property type="entry name" value="HisK_dim/P_dom"/>
</dbReference>
<dbReference type="GO" id="GO:0016301">
    <property type="term" value="F:kinase activity"/>
    <property type="evidence" value="ECO:0007669"/>
    <property type="project" value="UniProtKB-KW"/>
</dbReference>
<dbReference type="Pfam" id="PF00512">
    <property type="entry name" value="HisKA"/>
    <property type="match status" value="1"/>
</dbReference>
<dbReference type="InterPro" id="IPR005467">
    <property type="entry name" value="His_kinase_dom"/>
</dbReference>
<dbReference type="Gene3D" id="3.30.565.10">
    <property type="entry name" value="Histidine kinase-like ATPase, C-terminal domain"/>
    <property type="match status" value="1"/>
</dbReference>
<dbReference type="SMART" id="SM00387">
    <property type="entry name" value="HATPase_c"/>
    <property type="match status" value="1"/>
</dbReference>
<dbReference type="PANTHER" id="PTHR43711:SF26">
    <property type="entry name" value="SENSOR HISTIDINE KINASE RCSC"/>
    <property type="match status" value="1"/>
</dbReference>
<evidence type="ECO:0000256" key="3">
    <source>
        <dbReference type="ARBA" id="ARBA00022553"/>
    </source>
</evidence>